<proteinExistence type="inferred from homology"/>
<evidence type="ECO:0000313" key="5">
    <source>
        <dbReference type="EMBL" id="TKC43780.1"/>
    </source>
</evidence>
<gene>
    <name evidence="5" type="ORF">EI555_014495</name>
</gene>
<protein>
    <recommendedName>
        <fullName evidence="4">40S ribosomal protein S15</fullName>
    </recommendedName>
</protein>
<dbReference type="InterPro" id="IPR002222">
    <property type="entry name" value="Ribosomal_uS19"/>
</dbReference>
<dbReference type="AlphaFoldDB" id="A0A4V5P8F9"/>
<name>A0A4V5P8F9_MONMO</name>
<evidence type="ECO:0000256" key="3">
    <source>
        <dbReference type="ARBA" id="ARBA00023274"/>
    </source>
</evidence>
<dbReference type="Pfam" id="PF00203">
    <property type="entry name" value="Ribosomal_S19"/>
    <property type="match status" value="1"/>
</dbReference>
<reference evidence="6" key="1">
    <citation type="journal article" date="2019" name="IScience">
        <title>Narwhal Genome Reveals Long-Term Low Genetic Diversity despite Current Large Abundance Size.</title>
        <authorList>
            <person name="Westbury M.V."/>
            <person name="Petersen B."/>
            <person name="Garde E."/>
            <person name="Heide-Jorgensen M.P."/>
            <person name="Lorenzen E.D."/>
        </authorList>
    </citation>
    <scope>NUCLEOTIDE SEQUENCE [LARGE SCALE GENOMIC DNA]</scope>
</reference>
<dbReference type="SUPFAM" id="SSF54570">
    <property type="entry name" value="Ribosomal protein S19"/>
    <property type="match status" value="1"/>
</dbReference>
<dbReference type="GO" id="GO:0000028">
    <property type="term" value="P:ribosomal small subunit assembly"/>
    <property type="evidence" value="ECO:0007669"/>
    <property type="project" value="TreeGrafter"/>
</dbReference>
<dbReference type="GO" id="GO:0022627">
    <property type="term" value="C:cytosolic small ribosomal subunit"/>
    <property type="evidence" value="ECO:0007669"/>
    <property type="project" value="TreeGrafter"/>
</dbReference>
<dbReference type="PANTHER" id="PTHR11880:SF2">
    <property type="entry name" value="SMALL RIBOSOMAL SUBUNIT PROTEIN US19"/>
    <property type="match status" value="1"/>
</dbReference>
<accession>A0A4V5P8F9</accession>
<evidence type="ECO:0000313" key="6">
    <source>
        <dbReference type="Proteomes" id="UP000308365"/>
    </source>
</evidence>
<dbReference type="PANTHER" id="PTHR11880">
    <property type="entry name" value="RIBOSOMAL PROTEIN S19P FAMILY MEMBER"/>
    <property type="match status" value="1"/>
</dbReference>
<keyword evidence="2" id="KW-0689">Ribosomal protein</keyword>
<dbReference type="GO" id="GO:0006412">
    <property type="term" value="P:translation"/>
    <property type="evidence" value="ECO:0007669"/>
    <property type="project" value="InterPro"/>
</dbReference>
<dbReference type="Gene3D" id="3.30.860.10">
    <property type="entry name" value="30s Ribosomal Protein S19, Chain A"/>
    <property type="match status" value="1"/>
</dbReference>
<comment type="caution">
    <text evidence="5">The sequence shown here is derived from an EMBL/GenBank/DDBJ whole genome shotgun (WGS) entry which is preliminary data.</text>
</comment>
<keyword evidence="3" id="KW-0687">Ribonucleoprotein</keyword>
<dbReference type="InterPro" id="IPR023575">
    <property type="entry name" value="Ribosomal_uS19_SF"/>
</dbReference>
<comment type="similarity">
    <text evidence="1">Belongs to the universal ribosomal protein uS19 family.</text>
</comment>
<sequence length="128" mass="14990">FLIFKRKIHEDLAFLKNRQDSRSGKQQTFHELTYCGLDLDPTAGHILGAAKAASWRARQWRRPHRRLRRKQHWLPKRLRKVRYAAPPKEKPEPNVTGSMVGVYNGKTFNQVEIKPAMIGHYRGKFSIT</sequence>
<feature type="non-terminal residue" evidence="5">
    <location>
        <position position="1"/>
    </location>
</feature>
<dbReference type="GO" id="GO:0003735">
    <property type="term" value="F:structural constituent of ribosome"/>
    <property type="evidence" value="ECO:0007669"/>
    <property type="project" value="InterPro"/>
</dbReference>
<dbReference type="Proteomes" id="UP000308365">
    <property type="component" value="Unassembled WGS sequence"/>
</dbReference>
<dbReference type="EMBL" id="RWIC01000446">
    <property type="protein sequence ID" value="TKC43780.1"/>
    <property type="molecule type" value="Genomic_DNA"/>
</dbReference>
<organism evidence="5 6">
    <name type="scientific">Monodon monoceros</name>
    <name type="common">Narwhal</name>
    <name type="synonym">Ceratodon monodon</name>
    <dbReference type="NCBI Taxonomy" id="40151"/>
    <lineage>
        <taxon>Eukaryota</taxon>
        <taxon>Metazoa</taxon>
        <taxon>Chordata</taxon>
        <taxon>Craniata</taxon>
        <taxon>Vertebrata</taxon>
        <taxon>Euteleostomi</taxon>
        <taxon>Mammalia</taxon>
        <taxon>Eutheria</taxon>
        <taxon>Laurasiatheria</taxon>
        <taxon>Artiodactyla</taxon>
        <taxon>Whippomorpha</taxon>
        <taxon>Cetacea</taxon>
        <taxon>Odontoceti</taxon>
        <taxon>Monodontidae</taxon>
        <taxon>Monodon</taxon>
    </lineage>
</organism>
<evidence type="ECO:0000256" key="4">
    <source>
        <dbReference type="ARBA" id="ARBA00035469"/>
    </source>
</evidence>
<evidence type="ECO:0000256" key="2">
    <source>
        <dbReference type="ARBA" id="ARBA00022980"/>
    </source>
</evidence>
<evidence type="ECO:0000256" key="1">
    <source>
        <dbReference type="ARBA" id="ARBA00007345"/>
    </source>
</evidence>